<dbReference type="InterPro" id="IPR005152">
    <property type="entry name" value="Lipase_secreted"/>
</dbReference>
<dbReference type="PANTHER" id="PTHR34853:SF1">
    <property type="entry name" value="LIPASE 5"/>
    <property type="match status" value="1"/>
</dbReference>
<keyword evidence="2" id="KW-1185">Reference proteome</keyword>
<evidence type="ECO:0000313" key="1">
    <source>
        <dbReference type="EMBL" id="MCZ4548647.1"/>
    </source>
</evidence>
<organism evidence="1 2">
    <name type="scientific">Gordonia rubripertincta</name>
    <name type="common">Rhodococcus corallinus</name>
    <dbReference type="NCBI Taxonomy" id="36822"/>
    <lineage>
        <taxon>Bacteria</taxon>
        <taxon>Bacillati</taxon>
        <taxon>Actinomycetota</taxon>
        <taxon>Actinomycetes</taxon>
        <taxon>Mycobacteriales</taxon>
        <taxon>Gordoniaceae</taxon>
        <taxon>Gordonia</taxon>
    </lineage>
</organism>
<dbReference type="Proteomes" id="UP001067235">
    <property type="component" value="Unassembled WGS sequence"/>
</dbReference>
<dbReference type="Gene3D" id="1.10.260.130">
    <property type="match status" value="1"/>
</dbReference>
<dbReference type="SUPFAM" id="SSF53474">
    <property type="entry name" value="alpha/beta-Hydrolases"/>
    <property type="match status" value="1"/>
</dbReference>
<sequence>MRSQAGFSGIFRIRRVVATVTVVLALGVVPQVGSAAADTPGAEASVLEHDLFRQPPPDLASLRPGQIIESRPTTPVLDGDVIPDVRGWQISYRSNDTNDEAILAITTLIVPVAEWTGPGARPVVSQQFAQDSAGQHCAPSVSMATASGDPRIFLDRKWAVAIPDHEGPRAAFMAGVSGGHIVLDGIRAVRDLGEGGIGLENPWGMDGYSGGAQPTGWAAQLQPSYAAELPIQGVALGGLPADPAVVARHLDGTPFSGLMLAGLAGLSAEHPEADIEGMLNTRGQAMLREMRSSCVDVISRYALRKLSDYTTVRDPISQPGPAAALRRHALGGAAPTVPVYSYHGNLDEIIPVGQADSLTRAWCSDGTPIQSVRSPVTEHITEEILNHQQAVGYLADRFDGKPAPDNC</sequence>
<dbReference type="PIRSF" id="PIRSF029171">
    <property type="entry name" value="Esterase_LipA"/>
    <property type="match status" value="1"/>
</dbReference>
<comment type="caution">
    <text evidence="1">The sequence shown here is derived from an EMBL/GenBank/DDBJ whole genome shotgun (WGS) entry which is preliminary data.</text>
</comment>
<dbReference type="Pfam" id="PF03583">
    <property type="entry name" value="LIP"/>
    <property type="match status" value="1"/>
</dbReference>
<accession>A0ABT4MSE0</accession>
<dbReference type="Gene3D" id="3.40.50.1820">
    <property type="entry name" value="alpha/beta hydrolase"/>
    <property type="match status" value="1"/>
</dbReference>
<dbReference type="RefSeq" id="WP_301569140.1">
    <property type="nucleotide sequence ID" value="NZ_JAPWIE010000001.1"/>
</dbReference>
<reference evidence="1" key="1">
    <citation type="submission" date="2022-12" db="EMBL/GenBank/DDBJ databases">
        <authorList>
            <person name="Krivoruchko A.V."/>
            <person name="Elkin A."/>
        </authorList>
    </citation>
    <scope>NUCLEOTIDE SEQUENCE</scope>
    <source>
        <strain evidence="1">IEGM 1388</strain>
    </source>
</reference>
<proteinExistence type="predicted"/>
<dbReference type="PANTHER" id="PTHR34853">
    <property type="match status" value="1"/>
</dbReference>
<protein>
    <recommendedName>
        <fullName evidence="3">Lipase</fullName>
    </recommendedName>
</protein>
<dbReference type="EMBL" id="JAPWIE010000001">
    <property type="protein sequence ID" value="MCZ4548647.1"/>
    <property type="molecule type" value="Genomic_DNA"/>
</dbReference>
<dbReference type="InterPro" id="IPR029058">
    <property type="entry name" value="AB_hydrolase_fold"/>
</dbReference>
<evidence type="ECO:0008006" key="3">
    <source>
        <dbReference type="Google" id="ProtNLM"/>
    </source>
</evidence>
<evidence type="ECO:0000313" key="2">
    <source>
        <dbReference type="Proteomes" id="UP001067235"/>
    </source>
</evidence>
<gene>
    <name evidence="1" type="ORF">O4213_01540</name>
</gene>
<name>A0ABT4MSE0_GORRU</name>